<evidence type="ECO:0000256" key="1">
    <source>
        <dbReference type="ARBA" id="ARBA00005254"/>
    </source>
</evidence>
<dbReference type="CDD" id="cd03441">
    <property type="entry name" value="R_hydratase_like"/>
    <property type="match status" value="1"/>
</dbReference>
<reference evidence="3 4" key="1">
    <citation type="submission" date="2024-06" db="EMBL/GenBank/DDBJ databases">
        <title>The Natural Products Discovery Center: Release of the First 8490 Sequenced Strains for Exploring Actinobacteria Biosynthetic Diversity.</title>
        <authorList>
            <person name="Kalkreuter E."/>
            <person name="Kautsar S.A."/>
            <person name="Yang D."/>
            <person name="Bader C.D."/>
            <person name="Teijaro C.N."/>
            <person name="Fluegel L."/>
            <person name="Davis C.M."/>
            <person name="Simpson J.R."/>
            <person name="Lauterbach L."/>
            <person name="Steele A.D."/>
            <person name="Gui C."/>
            <person name="Meng S."/>
            <person name="Li G."/>
            <person name="Viehrig K."/>
            <person name="Ye F."/>
            <person name="Su P."/>
            <person name="Kiefer A.F."/>
            <person name="Nichols A."/>
            <person name="Cepeda A.J."/>
            <person name="Yan W."/>
            <person name="Fan B."/>
            <person name="Jiang Y."/>
            <person name="Adhikari A."/>
            <person name="Zheng C.-J."/>
            <person name="Schuster L."/>
            <person name="Cowan T.M."/>
            <person name="Smanski M.J."/>
            <person name="Chevrette M.G."/>
            <person name="De Carvalho L.P.S."/>
            <person name="Shen B."/>
        </authorList>
    </citation>
    <scope>NUCLEOTIDE SEQUENCE [LARGE SCALE GENOMIC DNA]</scope>
    <source>
        <strain evidence="3 4">NPDC019708</strain>
    </source>
</reference>
<accession>A0ABV2WRC4</accession>
<dbReference type="SUPFAM" id="SSF54637">
    <property type="entry name" value="Thioesterase/thiol ester dehydrase-isomerase"/>
    <property type="match status" value="1"/>
</dbReference>
<evidence type="ECO:0000313" key="4">
    <source>
        <dbReference type="Proteomes" id="UP001550628"/>
    </source>
</evidence>
<dbReference type="Pfam" id="PF01575">
    <property type="entry name" value="MaoC_dehydratas"/>
    <property type="match status" value="1"/>
</dbReference>
<feature type="domain" description="MaoC-like" evidence="2">
    <location>
        <begin position="16"/>
        <end position="113"/>
    </location>
</feature>
<dbReference type="RefSeq" id="WP_356957899.1">
    <property type="nucleotide sequence ID" value="NZ_JBEYBD010000011.1"/>
</dbReference>
<evidence type="ECO:0000259" key="2">
    <source>
        <dbReference type="Pfam" id="PF01575"/>
    </source>
</evidence>
<gene>
    <name evidence="3" type="ORF">ABZ510_16435</name>
</gene>
<evidence type="ECO:0000313" key="3">
    <source>
        <dbReference type="EMBL" id="MEU1953445.1"/>
    </source>
</evidence>
<dbReference type="EMBL" id="JBEYBF010000010">
    <property type="protein sequence ID" value="MEU1953445.1"/>
    <property type="molecule type" value="Genomic_DNA"/>
</dbReference>
<comment type="similarity">
    <text evidence="1">Belongs to the enoyl-CoA hydratase/isomerase family.</text>
</comment>
<protein>
    <submittedName>
        <fullName evidence="3">MaoC family dehydratase</fullName>
    </submittedName>
</protein>
<name>A0ABV2WRC4_9NOCA</name>
<keyword evidence="4" id="KW-1185">Reference proteome</keyword>
<sequence>MNHRDLTVGAALPEIAATTVRAEDIKLMALILRDPNPIHFDLDAVARAGLGDRAVNQGGSTMAYMMNHLAEWAGSRAAIRSMTCSFRGNVAAGDNVVTGGEITGVEQTAEGTVVRCDIWAEVVGGPRAITGSAAVVFPEV</sequence>
<comment type="caution">
    <text evidence="3">The sequence shown here is derived from an EMBL/GenBank/DDBJ whole genome shotgun (WGS) entry which is preliminary data.</text>
</comment>
<organism evidence="3 4">
    <name type="scientific">Nocardia rhamnosiphila</name>
    <dbReference type="NCBI Taxonomy" id="426716"/>
    <lineage>
        <taxon>Bacteria</taxon>
        <taxon>Bacillati</taxon>
        <taxon>Actinomycetota</taxon>
        <taxon>Actinomycetes</taxon>
        <taxon>Mycobacteriales</taxon>
        <taxon>Nocardiaceae</taxon>
        <taxon>Nocardia</taxon>
    </lineage>
</organism>
<dbReference type="Gene3D" id="3.10.129.10">
    <property type="entry name" value="Hotdog Thioesterase"/>
    <property type="match status" value="1"/>
</dbReference>
<dbReference type="Proteomes" id="UP001550628">
    <property type="component" value="Unassembled WGS sequence"/>
</dbReference>
<dbReference type="InterPro" id="IPR002539">
    <property type="entry name" value="MaoC-like_dom"/>
</dbReference>
<dbReference type="InterPro" id="IPR029069">
    <property type="entry name" value="HotDog_dom_sf"/>
</dbReference>
<proteinExistence type="inferred from homology"/>